<evidence type="ECO:0000313" key="2">
    <source>
        <dbReference type="EMBL" id="RFA35671.1"/>
    </source>
</evidence>
<proteinExistence type="predicted"/>
<keyword evidence="3" id="KW-1185">Reference proteome</keyword>
<dbReference type="PROSITE" id="PS51677">
    <property type="entry name" value="NODB"/>
    <property type="match status" value="1"/>
</dbReference>
<sequence>MSRMATHWDSLFWGGLVRRRLAPGVNGVALSFDDGPDPRYTPAILDLLAAHSVRATFFLLADQARRYPLLTRRIASEGHELGSHGCSHRHPWRLSVPLARQEVREAGRILADISGERIYWFRPPFGRLRRCMVLEAAAQGQRTVLWSRSAIDWGPWGTEAGVRRRLARVENGDVVLLHDAPNRHNRPEVTVGILPDLLRRWRETGLRSSTLTDSLRTQPNPA</sequence>
<evidence type="ECO:0000259" key="1">
    <source>
        <dbReference type="PROSITE" id="PS51677"/>
    </source>
</evidence>
<dbReference type="EMBL" id="NFZW01000011">
    <property type="protein sequence ID" value="RFA35671.1"/>
    <property type="molecule type" value="Genomic_DNA"/>
</dbReference>
<dbReference type="SUPFAM" id="SSF88713">
    <property type="entry name" value="Glycoside hydrolase/deacetylase"/>
    <property type="match status" value="1"/>
</dbReference>
<reference evidence="3" key="1">
    <citation type="submission" date="2017-05" db="EMBL/GenBank/DDBJ databases">
        <authorList>
            <person name="Sharma S."/>
            <person name="Sidhu C."/>
            <person name="Pinnaka A.K."/>
        </authorList>
    </citation>
    <scope>NUCLEOTIDE SEQUENCE [LARGE SCALE GENOMIC DNA]</scope>
    <source>
        <strain evidence="3">AK93</strain>
    </source>
</reference>
<dbReference type="CDD" id="cd10959">
    <property type="entry name" value="CE4_NodB_like_3"/>
    <property type="match status" value="1"/>
</dbReference>
<dbReference type="RefSeq" id="WP_116302434.1">
    <property type="nucleotide sequence ID" value="NZ_NFZV01000011.1"/>
</dbReference>
<protein>
    <recommendedName>
        <fullName evidence="1">NodB homology domain-containing protein</fullName>
    </recommendedName>
</protein>
<feature type="domain" description="NodB homology" evidence="1">
    <location>
        <begin position="26"/>
        <end position="209"/>
    </location>
</feature>
<dbReference type="PANTHER" id="PTHR10587:SF137">
    <property type="entry name" value="4-DEOXY-4-FORMAMIDO-L-ARABINOSE-PHOSPHOUNDECAPRENOL DEFORMYLASE ARND-RELATED"/>
    <property type="match status" value="1"/>
</dbReference>
<name>A0A3E0WU45_9GAMM</name>
<dbReference type="PANTHER" id="PTHR10587">
    <property type="entry name" value="GLYCOSYL TRANSFERASE-RELATED"/>
    <property type="match status" value="1"/>
</dbReference>
<dbReference type="InterPro" id="IPR011330">
    <property type="entry name" value="Glyco_hydro/deAcase_b/a-brl"/>
</dbReference>
<dbReference type="GO" id="GO:0005975">
    <property type="term" value="P:carbohydrate metabolic process"/>
    <property type="evidence" value="ECO:0007669"/>
    <property type="project" value="InterPro"/>
</dbReference>
<comment type="caution">
    <text evidence="2">The sequence shown here is derived from an EMBL/GenBank/DDBJ whole genome shotgun (WGS) entry which is preliminary data.</text>
</comment>
<organism evidence="2 3">
    <name type="scientific">Alkalilimnicola ehrlichii</name>
    <dbReference type="NCBI Taxonomy" id="351052"/>
    <lineage>
        <taxon>Bacteria</taxon>
        <taxon>Pseudomonadati</taxon>
        <taxon>Pseudomonadota</taxon>
        <taxon>Gammaproteobacteria</taxon>
        <taxon>Chromatiales</taxon>
        <taxon>Ectothiorhodospiraceae</taxon>
        <taxon>Alkalilimnicola</taxon>
    </lineage>
</organism>
<dbReference type="AlphaFoldDB" id="A0A3E0WU45"/>
<evidence type="ECO:0000313" key="3">
    <source>
        <dbReference type="Proteomes" id="UP000256763"/>
    </source>
</evidence>
<dbReference type="Pfam" id="PF01522">
    <property type="entry name" value="Polysacc_deac_1"/>
    <property type="match status" value="1"/>
</dbReference>
<dbReference type="Gene3D" id="3.20.20.370">
    <property type="entry name" value="Glycoside hydrolase/deacetylase"/>
    <property type="match status" value="1"/>
</dbReference>
<accession>A0A3E0WU45</accession>
<gene>
    <name evidence="2" type="ORF">CAL65_12100</name>
</gene>
<dbReference type="GO" id="GO:0016810">
    <property type="term" value="F:hydrolase activity, acting on carbon-nitrogen (but not peptide) bonds"/>
    <property type="evidence" value="ECO:0007669"/>
    <property type="project" value="InterPro"/>
</dbReference>
<dbReference type="Proteomes" id="UP000256763">
    <property type="component" value="Unassembled WGS sequence"/>
</dbReference>
<dbReference type="InterPro" id="IPR050248">
    <property type="entry name" value="Polysacc_deacetylase_ArnD"/>
</dbReference>
<dbReference type="InterPro" id="IPR002509">
    <property type="entry name" value="NODB_dom"/>
</dbReference>
<dbReference type="OrthoDB" id="276604at2"/>